<proteinExistence type="predicted"/>
<dbReference type="Proteomes" id="UP000272464">
    <property type="component" value="Unassembled WGS sequence"/>
</dbReference>
<name>A0A3S1B9V3_9BACL</name>
<comment type="caution">
    <text evidence="1">The sequence shown here is derived from an EMBL/GenBank/DDBJ whole genome shotgun (WGS) entry which is preliminary data.</text>
</comment>
<dbReference type="InterPro" id="IPR011044">
    <property type="entry name" value="Quino_amine_DH_bsu"/>
</dbReference>
<dbReference type="AlphaFoldDB" id="A0A3S1B9V3"/>
<protein>
    <submittedName>
        <fullName evidence="1">Uncharacterized protein</fullName>
    </submittedName>
</protein>
<dbReference type="OrthoDB" id="2627491at2"/>
<organism evidence="1 2">
    <name type="scientific">Paenibacillus zeisoli</name>
    <dbReference type="NCBI Taxonomy" id="2496267"/>
    <lineage>
        <taxon>Bacteria</taxon>
        <taxon>Bacillati</taxon>
        <taxon>Bacillota</taxon>
        <taxon>Bacilli</taxon>
        <taxon>Bacillales</taxon>
        <taxon>Paenibacillaceae</taxon>
        <taxon>Paenibacillus</taxon>
    </lineage>
</organism>
<accession>A0A3S1B9V3</accession>
<evidence type="ECO:0000313" key="1">
    <source>
        <dbReference type="EMBL" id="RUT33598.1"/>
    </source>
</evidence>
<dbReference type="SUPFAM" id="SSF50969">
    <property type="entry name" value="YVTN repeat-like/Quinoprotein amine dehydrogenase"/>
    <property type="match status" value="1"/>
</dbReference>
<keyword evidence="2" id="KW-1185">Reference proteome</keyword>
<reference evidence="1 2" key="1">
    <citation type="submission" date="2018-12" db="EMBL/GenBank/DDBJ databases">
        <authorList>
            <person name="Sun L."/>
            <person name="Chen Z."/>
        </authorList>
    </citation>
    <scope>NUCLEOTIDE SEQUENCE [LARGE SCALE GENOMIC DNA]</scope>
    <source>
        <strain evidence="1 2">3-5-3</strain>
    </source>
</reference>
<gene>
    <name evidence="1" type="ORF">EJP77_08130</name>
</gene>
<dbReference type="RefSeq" id="WP_127198712.1">
    <property type="nucleotide sequence ID" value="NZ_RZNX01000002.1"/>
</dbReference>
<evidence type="ECO:0000313" key="2">
    <source>
        <dbReference type="Proteomes" id="UP000272464"/>
    </source>
</evidence>
<sequence length="537" mass="61417">MGTSFVNLQIRSNSIREIEKILPGSTAGSFSDGWTTIISEHFQVGDIEKVAKKLSKAITQSVMSVEYHDDDVLRMSIYRNGKTMTSHITGGEGYGLPRKPGKSKVFIEELGFDLSEDKYLKAILACEDLGKKIELLQHFLGVTISIDHKMMLIDDSVKEYHCQRDLTIIEEYIKEASKRNRIKNQTKAHLLEEFEGAMIDILGDHKYLIGIPPYDRSTDSYKQELIYTFIPNGTLEPMFDVSSFQHRRGGGLLMAANSYLSYFSLLRRQYYLFDYDGQMLSQYPFPWSGMEASPVYILEEGSFLAIDNHRTWLGEYGPDFKNKWKIPFPGFPYYNNNAIYSCKIDSSGQSSELMKLNRSGQVVASLRLNYEGYHDRKGRFLFDEIGRTFYCCSAMTANGPGMKIFVLTEQMELIRELDLESRSIFSVVLDSKNHKLFVHLYDKEFLVIDTESFLILSRRKWEEDSTFLTVDSHGRAVVLTGVSSIVLLDTHLNDISRHRLKGLVFQEFTNERGNLCLLTGTEEGGAGSMKIRVYEIK</sequence>
<dbReference type="EMBL" id="RZNX01000002">
    <property type="protein sequence ID" value="RUT33598.1"/>
    <property type="molecule type" value="Genomic_DNA"/>
</dbReference>